<proteinExistence type="predicted"/>
<dbReference type="InterPro" id="IPR048443">
    <property type="entry name" value="RqcP2_N"/>
</dbReference>
<dbReference type="InterPro" id="IPR002942">
    <property type="entry name" value="S4_RNA-bd"/>
</dbReference>
<dbReference type="OrthoDB" id="9812787at2"/>
<dbReference type="Proteomes" id="UP000245433">
    <property type="component" value="Unassembled WGS sequence"/>
</dbReference>
<dbReference type="CDD" id="cd00165">
    <property type="entry name" value="S4"/>
    <property type="match status" value="1"/>
</dbReference>
<accession>A0A2U1D951</accession>
<reference evidence="3 4" key="1">
    <citation type="submission" date="2018-04" db="EMBL/GenBank/DDBJ databases">
        <title>Genomic Encyclopedia of Type Strains, Phase IV (KMG-IV): sequencing the most valuable type-strain genomes for metagenomic binning, comparative biology and taxonomic classification.</title>
        <authorList>
            <person name="Goeker M."/>
        </authorList>
    </citation>
    <scope>NUCLEOTIDE SEQUENCE [LARGE SCALE GENOMIC DNA]</scope>
    <source>
        <strain evidence="3 4">DSM 28795</strain>
    </source>
</reference>
<sequence>MASDDQIKQHFRPDEFAFIAQVEDWLRRVSLDSREILTPFLNPREQYILSSLVARQKDLQLAFNGGIVSAEARRAIIAPDYFDLSQADFEISLLGIDYPQKFNHLRQADILGAVLAAGLDRKKLGDILSDVNESQWQLLVDQQLVSFITQNVDHIGNSKVNWLVLALDFAYDKLDAGQEEFVLLASLRIDLVVAAIFGLSRQVVKTMIDQGLVRINWATCQKADSVIDIGDIISVRHYGRLRLLTVTGRSKKDKIKATFNVIKR</sequence>
<dbReference type="Pfam" id="PF17774">
    <property type="entry name" value="YlmH_RBD"/>
    <property type="match status" value="1"/>
</dbReference>
<dbReference type="Gene3D" id="3.30.1370.160">
    <property type="match status" value="1"/>
</dbReference>
<evidence type="ECO:0000259" key="2">
    <source>
        <dbReference type="SMART" id="SM00363"/>
    </source>
</evidence>
<dbReference type="PROSITE" id="PS50889">
    <property type="entry name" value="S4"/>
    <property type="match status" value="1"/>
</dbReference>
<comment type="caution">
    <text evidence="3">The sequence shown here is derived from an EMBL/GenBank/DDBJ whole genome shotgun (WGS) entry which is preliminary data.</text>
</comment>
<dbReference type="Pfam" id="PF01479">
    <property type="entry name" value="S4"/>
    <property type="match status" value="1"/>
</dbReference>
<protein>
    <submittedName>
        <fullName evidence="3">RNA-binding protein YlmH</fullName>
    </submittedName>
</protein>
<dbReference type="InterPro" id="IPR012677">
    <property type="entry name" value="Nucleotide-bd_a/b_plait_sf"/>
</dbReference>
<keyword evidence="4" id="KW-1185">Reference proteome</keyword>
<dbReference type="RefSeq" id="WP_089938783.1">
    <property type="nucleotide sequence ID" value="NZ_CAKOEX010000004.1"/>
</dbReference>
<dbReference type="SMART" id="SM00363">
    <property type="entry name" value="S4"/>
    <property type="match status" value="1"/>
</dbReference>
<gene>
    <name evidence="3" type="ORF">C7384_10537</name>
</gene>
<evidence type="ECO:0000313" key="4">
    <source>
        <dbReference type="Proteomes" id="UP000245433"/>
    </source>
</evidence>
<evidence type="ECO:0000313" key="3">
    <source>
        <dbReference type="EMBL" id="PVY84159.1"/>
    </source>
</evidence>
<dbReference type="SUPFAM" id="SSF55174">
    <property type="entry name" value="Alpha-L RNA-binding motif"/>
    <property type="match status" value="1"/>
</dbReference>
<dbReference type="Gene3D" id="3.10.290.10">
    <property type="entry name" value="RNA-binding S4 domain"/>
    <property type="match status" value="1"/>
</dbReference>
<dbReference type="GO" id="GO:0003723">
    <property type="term" value="F:RNA binding"/>
    <property type="evidence" value="ECO:0007669"/>
    <property type="project" value="UniProtKB-KW"/>
</dbReference>
<dbReference type="Gene3D" id="3.30.70.330">
    <property type="match status" value="1"/>
</dbReference>
<dbReference type="AlphaFoldDB" id="A0A2U1D951"/>
<name>A0A2U1D951_9LACO</name>
<dbReference type="InterPro" id="IPR040591">
    <property type="entry name" value="RqcP2_RBD"/>
</dbReference>
<dbReference type="Pfam" id="PF21278">
    <property type="entry name" value="YlmH_1st"/>
    <property type="match status" value="1"/>
</dbReference>
<keyword evidence="1" id="KW-0694">RNA-binding</keyword>
<organism evidence="3 4">
    <name type="scientific">Convivina intestini</name>
    <dbReference type="NCBI Taxonomy" id="1505726"/>
    <lineage>
        <taxon>Bacteria</taxon>
        <taxon>Bacillati</taxon>
        <taxon>Bacillota</taxon>
        <taxon>Bacilli</taxon>
        <taxon>Lactobacillales</taxon>
        <taxon>Lactobacillaceae</taxon>
        <taxon>Convivina</taxon>
    </lineage>
</organism>
<evidence type="ECO:0000256" key="1">
    <source>
        <dbReference type="PROSITE-ProRule" id="PRU00182"/>
    </source>
</evidence>
<feature type="domain" description="RNA-binding S4" evidence="2">
    <location>
        <begin position="187"/>
        <end position="249"/>
    </location>
</feature>
<dbReference type="EMBL" id="QEKT01000005">
    <property type="protein sequence ID" value="PVY84159.1"/>
    <property type="molecule type" value="Genomic_DNA"/>
</dbReference>
<dbReference type="InterPro" id="IPR036986">
    <property type="entry name" value="S4_RNA-bd_sf"/>
</dbReference>